<evidence type="ECO:0000313" key="1">
    <source>
        <dbReference type="EMBL" id="QJA62250.1"/>
    </source>
</evidence>
<name>A0A6M3IXL5_9ZZZZ</name>
<gene>
    <name evidence="1" type="ORF">MM415B00808_0035</name>
</gene>
<protein>
    <submittedName>
        <fullName evidence="1">Uncharacterized protein</fullName>
    </submittedName>
</protein>
<accession>A0A6M3IXL5</accession>
<proteinExistence type="predicted"/>
<sequence>MAIQAIQKFKGLKNDEDIKQVPLDYFYSMKNFNYLDTGLLGIEKITFPEQTAELSSTYIDGLFEYKYLDSSNVLQTEYMGVTGGSVYKDVLTTPVLLKSGLNTGKVSFAIFNDKLFIANGSNYINIYDGNIEIITEMGAPYAEATTTPGNPDGTYYYAMTYVTAGGEEVLGSVSNTVTVSSEQVTLYLPLGYTGTLQRKLYRTVDSGTTLKLLATVADNTTLTYTDNIADGSLGANIPAVNNELPKPYFLSVASQKIFATVVNNYPTQVFITDTNIDVLDAASALDVANYGADNTSINAIGNDFNKIVIGTDKNIYFINPSDNSVAVTRANIGIKNGYSLASVPATSGFPGGLMFVSTLNDVRVINGLQALPVATSLDNVSTENWAQNVRGTLEGDLTSATNIYATFFNYKYHLIVDSVRYVYDIRTNGWTYHDISTDSYTWKPYIMAVLNNVLYNGQEDGWIEQEYVDTQYRDEDVEAFIESPYLLVSKDYKFVQKMVMWFQPVRNTTLAIEIVSDNNRSFSLESEFKLLDTSLMFESGIFDSSYYDDLAFNAEEKGMDYKVININRNIRWIKYKLTVTEGSISYQGFELHFDQLANKEL</sequence>
<reference evidence="1" key="1">
    <citation type="submission" date="2020-03" db="EMBL/GenBank/DDBJ databases">
        <title>The deep terrestrial virosphere.</title>
        <authorList>
            <person name="Holmfeldt K."/>
            <person name="Nilsson E."/>
            <person name="Simone D."/>
            <person name="Lopez-Fernandez M."/>
            <person name="Wu X."/>
            <person name="de Brujin I."/>
            <person name="Lundin D."/>
            <person name="Andersson A."/>
            <person name="Bertilsson S."/>
            <person name="Dopson M."/>
        </authorList>
    </citation>
    <scope>NUCLEOTIDE SEQUENCE</scope>
    <source>
        <strain evidence="1">MM415B00808</strain>
    </source>
</reference>
<organism evidence="1">
    <name type="scientific">viral metagenome</name>
    <dbReference type="NCBI Taxonomy" id="1070528"/>
    <lineage>
        <taxon>unclassified sequences</taxon>
        <taxon>metagenomes</taxon>
        <taxon>organismal metagenomes</taxon>
    </lineage>
</organism>
<dbReference type="EMBL" id="MT141465">
    <property type="protein sequence ID" value="QJA62250.1"/>
    <property type="molecule type" value="Genomic_DNA"/>
</dbReference>
<dbReference type="AlphaFoldDB" id="A0A6M3IXL5"/>